<dbReference type="AlphaFoldDB" id="A0A4Y2MUB6"/>
<evidence type="ECO:0000313" key="1">
    <source>
        <dbReference type="EMBL" id="GBN30283.1"/>
    </source>
</evidence>
<sequence>MSKFRKPMLSGSATWILISSVPVSIDWCTDGTNASTTMAMWKNNMYHCLSTFVCLFDLVNKPFISEDLLPYFLNHPCGCRMDLVITKSRKLLNRK</sequence>
<proteinExistence type="predicted"/>
<comment type="caution">
    <text evidence="1">The sequence shown here is derived from an EMBL/GenBank/DDBJ whole genome shotgun (WGS) entry which is preliminary data.</text>
</comment>
<name>A0A4Y2MUB6_ARAVE</name>
<dbReference type="EMBL" id="BGPR01007891">
    <property type="protein sequence ID" value="GBN30283.1"/>
    <property type="molecule type" value="Genomic_DNA"/>
</dbReference>
<keyword evidence="2" id="KW-1185">Reference proteome</keyword>
<reference evidence="1 2" key="1">
    <citation type="journal article" date="2019" name="Sci. Rep.">
        <title>Orb-weaving spider Araneus ventricosus genome elucidates the spidroin gene catalogue.</title>
        <authorList>
            <person name="Kono N."/>
            <person name="Nakamura H."/>
            <person name="Ohtoshi R."/>
            <person name="Moran D.A.P."/>
            <person name="Shinohara A."/>
            <person name="Yoshida Y."/>
            <person name="Fujiwara M."/>
            <person name="Mori M."/>
            <person name="Tomita M."/>
            <person name="Arakawa K."/>
        </authorList>
    </citation>
    <scope>NUCLEOTIDE SEQUENCE [LARGE SCALE GENOMIC DNA]</scope>
</reference>
<protein>
    <submittedName>
        <fullName evidence="1">Uncharacterized protein</fullName>
    </submittedName>
</protein>
<accession>A0A4Y2MUB6</accession>
<evidence type="ECO:0000313" key="2">
    <source>
        <dbReference type="Proteomes" id="UP000499080"/>
    </source>
</evidence>
<organism evidence="1 2">
    <name type="scientific">Araneus ventricosus</name>
    <name type="common">Orbweaver spider</name>
    <name type="synonym">Epeira ventricosa</name>
    <dbReference type="NCBI Taxonomy" id="182803"/>
    <lineage>
        <taxon>Eukaryota</taxon>
        <taxon>Metazoa</taxon>
        <taxon>Ecdysozoa</taxon>
        <taxon>Arthropoda</taxon>
        <taxon>Chelicerata</taxon>
        <taxon>Arachnida</taxon>
        <taxon>Araneae</taxon>
        <taxon>Araneomorphae</taxon>
        <taxon>Entelegynae</taxon>
        <taxon>Araneoidea</taxon>
        <taxon>Araneidae</taxon>
        <taxon>Araneus</taxon>
    </lineage>
</organism>
<dbReference type="Proteomes" id="UP000499080">
    <property type="component" value="Unassembled WGS sequence"/>
</dbReference>
<gene>
    <name evidence="1" type="ORF">AVEN_154133_1</name>
</gene>